<keyword evidence="6" id="KW-0539">Nucleus</keyword>
<feature type="region of interest" description="Disordered" evidence="7">
    <location>
        <begin position="353"/>
        <end position="377"/>
    </location>
</feature>
<evidence type="ECO:0000256" key="3">
    <source>
        <dbReference type="ARBA" id="ARBA00022884"/>
    </source>
</evidence>
<feature type="compositionally biased region" description="Low complexity" evidence="7">
    <location>
        <begin position="1610"/>
        <end position="1622"/>
    </location>
</feature>
<dbReference type="GO" id="GO:0005634">
    <property type="term" value="C:nucleus"/>
    <property type="evidence" value="ECO:0007669"/>
    <property type="project" value="UniProtKB-SubCell"/>
</dbReference>
<feature type="compositionally biased region" description="Polar residues" evidence="7">
    <location>
        <begin position="415"/>
        <end position="436"/>
    </location>
</feature>
<accession>A0A194VUT4</accession>
<gene>
    <name evidence="9" type="ORF">VM1G_03332</name>
</gene>
<proteinExistence type="predicted"/>
<feature type="compositionally biased region" description="Polar residues" evidence="7">
    <location>
        <begin position="1043"/>
        <end position="1052"/>
    </location>
</feature>
<comment type="subcellular location">
    <subcellularLocation>
        <location evidence="1">Nucleus</location>
    </subcellularLocation>
</comment>
<dbReference type="InterPro" id="IPR056421">
    <property type="entry name" value="TPR_GEMI5"/>
</dbReference>
<dbReference type="InterPro" id="IPR034605">
    <property type="entry name" value="PGC-1"/>
</dbReference>
<reference evidence="9" key="1">
    <citation type="submission" date="2014-12" db="EMBL/GenBank/DDBJ databases">
        <title>Genome Sequence of Valsa Canker Pathogens Uncovers a Specific Adaption of Colonization on Woody Bark.</title>
        <authorList>
            <person name="Yin Z."/>
            <person name="Liu H."/>
            <person name="Gao X."/>
            <person name="Li Z."/>
            <person name="Song N."/>
            <person name="Ke X."/>
            <person name="Dai Q."/>
            <person name="Wu Y."/>
            <person name="Sun Y."/>
            <person name="Xu J.-R."/>
            <person name="Kang Z.K."/>
            <person name="Wang L."/>
            <person name="Huang L."/>
        </authorList>
    </citation>
    <scope>NUCLEOTIDE SEQUENCE [LARGE SCALE GENOMIC DNA]</scope>
    <source>
        <strain evidence="9">03-8</strain>
    </source>
</reference>
<name>A0A194VUT4_CYTMA</name>
<organism evidence="9 10">
    <name type="scientific">Cytospora mali</name>
    <name type="common">Apple Valsa canker fungus</name>
    <name type="synonym">Valsa mali</name>
    <dbReference type="NCBI Taxonomy" id="578113"/>
    <lineage>
        <taxon>Eukaryota</taxon>
        <taxon>Fungi</taxon>
        <taxon>Dikarya</taxon>
        <taxon>Ascomycota</taxon>
        <taxon>Pezizomycotina</taxon>
        <taxon>Sordariomycetes</taxon>
        <taxon>Sordariomycetidae</taxon>
        <taxon>Diaporthales</taxon>
        <taxon>Cytosporaceae</taxon>
        <taxon>Cytospora</taxon>
    </lineage>
</organism>
<evidence type="ECO:0000256" key="7">
    <source>
        <dbReference type="SAM" id="MobiDB-lite"/>
    </source>
</evidence>
<feature type="compositionally biased region" description="Basic and acidic residues" evidence="7">
    <location>
        <begin position="1102"/>
        <end position="1115"/>
    </location>
</feature>
<dbReference type="PANTHER" id="PTHR15528">
    <property type="entry name" value="PEROXISOME PROLIFERATOR ACTIVATED RECEPTOR GAMMA COACTIVATOR 1 PGC-1 -RELATED"/>
    <property type="match status" value="1"/>
</dbReference>
<dbReference type="GO" id="GO:0045944">
    <property type="term" value="P:positive regulation of transcription by RNA polymerase II"/>
    <property type="evidence" value="ECO:0007669"/>
    <property type="project" value="TreeGrafter"/>
</dbReference>
<feature type="domain" description="Gem-associated protein 5 TPR" evidence="8">
    <location>
        <begin position="556"/>
        <end position="708"/>
    </location>
</feature>
<feature type="compositionally biased region" description="Basic and acidic residues" evidence="7">
    <location>
        <begin position="1183"/>
        <end position="1193"/>
    </location>
</feature>
<feature type="compositionally biased region" description="Low complexity" evidence="7">
    <location>
        <begin position="991"/>
        <end position="1006"/>
    </location>
</feature>
<feature type="compositionally biased region" description="Polar residues" evidence="7">
    <location>
        <begin position="1154"/>
        <end position="1163"/>
    </location>
</feature>
<feature type="region of interest" description="Disordered" evidence="7">
    <location>
        <begin position="962"/>
        <end position="1089"/>
    </location>
</feature>
<evidence type="ECO:0000256" key="2">
    <source>
        <dbReference type="ARBA" id="ARBA00022553"/>
    </source>
</evidence>
<feature type="compositionally biased region" description="Pro residues" evidence="7">
    <location>
        <begin position="1500"/>
        <end position="1509"/>
    </location>
</feature>
<feature type="compositionally biased region" description="Basic and acidic residues" evidence="7">
    <location>
        <begin position="1218"/>
        <end position="1234"/>
    </location>
</feature>
<dbReference type="Gene3D" id="2.130.10.10">
    <property type="entry name" value="YVTN repeat-like/Quinoprotein amine dehydrogenase"/>
    <property type="match status" value="1"/>
</dbReference>
<feature type="region of interest" description="Disordered" evidence="7">
    <location>
        <begin position="1369"/>
        <end position="1523"/>
    </location>
</feature>
<dbReference type="SMR" id="A0A194VUT4"/>
<dbReference type="SUPFAM" id="SSF50978">
    <property type="entry name" value="WD40 repeat-like"/>
    <property type="match status" value="1"/>
</dbReference>
<feature type="region of interest" description="Disordered" evidence="7">
    <location>
        <begin position="1"/>
        <end position="27"/>
    </location>
</feature>
<dbReference type="Pfam" id="PF23774">
    <property type="entry name" value="TPR_GEMI5"/>
    <property type="match status" value="1"/>
</dbReference>
<dbReference type="PANTHER" id="PTHR15528:SF11">
    <property type="entry name" value="FI18188P1"/>
    <property type="match status" value="1"/>
</dbReference>
<dbReference type="EMBL" id="CM003100">
    <property type="protein sequence ID" value="KUI67673.1"/>
    <property type="molecule type" value="Genomic_DNA"/>
</dbReference>
<dbReference type="GO" id="GO:0003712">
    <property type="term" value="F:transcription coregulator activity"/>
    <property type="evidence" value="ECO:0007669"/>
    <property type="project" value="InterPro"/>
</dbReference>
<evidence type="ECO:0000256" key="6">
    <source>
        <dbReference type="ARBA" id="ARBA00023242"/>
    </source>
</evidence>
<sequence>MSGMATSSRPSRGHSTSTPVSRSKGTAMEDFKMSPNAILRYFDPTAATASMFLYAQGNSVVCCHHDTLTIERRFSRHSDEVQILAVDNQSELGAGRLVVSYDAGQTAIVWDIMSGEEVARFASYEHLTVAAWMRNGNVAFGNTQGNIILFEPTTSEHISARTIDQIAVTALAPSADCRTFAIGYQNGSLLVATLQPRFTILHNLTTSRGPSPIVSLSWHASSSRQKSDMLAVQTNDGDLRVWSVSKAYNSADPAKVVRILRKSENYLTGPNWMGWSKNGRIIQHTESETLSWDVRTKHVTYDKIPTLEHIKGLAVYGPGASLFTLGANNTVQQFDLNAPAVMVANVQHPANLLPPSPPVSIEEQEKGAATASDSEMGSIQISADISESDDDPAPPMARIARAGEMHLSSDEDQYRTASPTSSQSGVSDMSSTSSRTPGRYQGSIRSRGMTDNTYISAGSSIQSSAYPQEKRYMRGSSSYSTSSLSSISMGSSTSRSRHRPSRLRHEVPRSPEDSKVTDLFKYTRSRLSDVPYKRSPMTDNSRLTNDDLRRHMLCTIFGWTKEADDLVRDEMSRHPQGSPCRILLAKWLGDIDPDIMVASSENMSSSDWMLLALSGIGGTAAQHKLGLAYVQRLLENGDIHSAVTIMIGMGDQTDAIEVYISHKKYLEALILTCIYYPAVWERQAQIVKQWGEWAVQHGHQQLAIRCFACSSKESDEPWSSPSAQQITFQSINTTINPSIPEVLSPPLSPPGLNRGPQRSIAKTSALKLITSFGDQNTKSKFFSSNDGGQTPIAAGVTPIAESAISPRGEDIATAFLRPSNRSAFNTPTTARPQTNNFSRGRLPSIGEMPSDANLRNTSKKSSAQPPAGSDASNPPSDYPVKPSYKPKTSTEEGNLVMGLSLDRAATASPMMMKNSHRLKEAPPPSPSPESLAALMQSGRKSRNGPRERIPNGLELQLQSFNTGTSDVTSPEHSVASSTRFHWPTRRRGPGSIASSATSASATSSVSRTGHRSHQGGRSLDDYINSLEAAKVRSRAGSREGRNTTRGSSATRKGSSRERSGERGRAASRAYTPRVGKRSPTSPVPMSPEDLLTLSTAKFNEARYDEQGHEVEEPNTVRKASTVRASSRSRARRGSSRDDRQPAPLDVVRGRSNDRQGSAPRSPSSPIPMSAGGQHFYGSEDEEDYKRAKEDQARFRSRNAHSRGGSRSRDPSPNLFARETSKPRETAETRSRTPRVEFSVQGHAGDLKAIKDERQLKKEAAARELEERRKSLAKRPLAPPIPHPDQLSPAFAGMSISRAPTAFAGMSISRAPTAFELPSTTFVQPKELPPRSRTAEPEKRSMYAQQPSRPFIGLPATPKAMRLVMDVQKEISPEEPAPPIPLTFAQAESPSSRQGSRQNSPQESNPPAAESLTLLPSTVYQPPSRPNIQRCMSAPPEEPVVPRALQGDGISASSRLARGQSLRKLSTSDAHSSKYNRTIDGVMDDNYVGRHSHQPSNSDQIPPPPPPPPFLKELQHLAIPPPPPPAPLPFAHGGKPPVVYGGKTSGTIEIVMDNDDQTEQPEHGHSVQPLSETTVPVIAPPNPRGHNRGRSSVDNSIAGRISRATERMRSGSRSRNNSSVVSRTKSPSEGPTIMPYESIHIPKGPPVSFHNRDLKSPIDGKTMKEEFDLSQKMI</sequence>
<keyword evidence="3" id="KW-0694">RNA-binding</keyword>
<feature type="region of interest" description="Disordered" evidence="7">
    <location>
        <begin position="817"/>
        <end position="897"/>
    </location>
</feature>
<keyword evidence="2" id="KW-0597">Phosphoprotein</keyword>
<dbReference type="Proteomes" id="UP000078559">
    <property type="component" value="Chromosome 3"/>
</dbReference>
<feature type="compositionally biased region" description="Polar residues" evidence="7">
    <location>
        <begin position="449"/>
        <end position="466"/>
    </location>
</feature>
<feature type="region of interest" description="Disordered" evidence="7">
    <location>
        <begin position="1573"/>
        <end position="1660"/>
    </location>
</feature>
<feature type="compositionally biased region" description="Basic and acidic residues" evidence="7">
    <location>
        <begin position="1244"/>
        <end position="1269"/>
    </location>
</feature>
<evidence type="ECO:0000313" key="9">
    <source>
        <dbReference type="EMBL" id="KUI67673.1"/>
    </source>
</evidence>
<feature type="compositionally biased region" description="Polar residues" evidence="7">
    <location>
        <begin position="1"/>
        <end position="24"/>
    </location>
</feature>
<keyword evidence="4" id="KW-0805">Transcription regulation</keyword>
<feature type="region of interest" description="Disordered" evidence="7">
    <location>
        <begin position="915"/>
        <end position="949"/>
    </location>
</feature>
<feature type="compositionally biased region" description="Polar residues" evidence="7">
    <location>
        <begin position="1462"/>
        <end position="1475"/>
    </location>
</feature>
<feature type="compositionally biased region" description="Polar residues" evidence="7">
    <location>
        <begin position="819"/>
        <end position="838"/>
    </location>
</feature>
<dbReference type="OrthoDB" id="7326421at2759"/>
<feature type="compositionally biased region" description="Low complexity" evidence="7">
    <location>
        <begin position="474"/>
        <end position="494"/>
    </location>
</feature>
<keyword evidence="5" id="KW-0804">Transcription</keyword>
<feature type="compositionally biased region" description="Basic residues" evidence="7">
    <location>
        <begin position="1194"/>
        <end position="1205"/>
    </location>
</feature>
<dbReference type="InterPro" id="IPR036322">
    <property type="entry name" value="WD40_repeat_dom_sf"/>
</dbReference>
<feature type="compositionally biased region" description="Basic and acidic residues" evidence="7">
    <location>
        <begin position="503"/>
        <end position="516"/>
    </location>
</feature>
<dbReference type="InterPro" id="IPR015943">
    <property type="entry name" value="WD40/YVTN_repeat-like_dom_sf"/>
</dbReference>
<dbReference type="GO" id="GO:0003723">
    <property type="term" value="F:RNA binding"/>
    <property type="evidence" value="ECO:0007669"/>
    <property type="project" value="UniProtKB-KW"/>
</dbReference>
<feature type="region of interest" description="Disordered" evidence="7">
    <location>
        <begin position="406"/>
        <end position="516"/>
    </location>
</feature>
<feature type="compositionally biased region" description="Polar residues" evidence="7">
    <location>
        <begin position="853"/>
        <end position="875"/>
    </location>
</feature>
<dbReference type="FunFam" id="2.130.10.10:FF:000577">
    <property type="entry name" value="WD domain G-beta repeat protein"/>
    <property type="match status" value="1"/>
</dbReference>
<evidence type="ECO:0000313" key="10">
    <source>
        <dbReference type="Proteomes" id="UP000078559"/>
    </source>
</evidence>
<feature type="compositionally biased region" description="Polar residues" evidence="7">
    <location>
        <begin position="962"/>
        <end position="979"/>
    </location>
</feature>
<evidence type="ECO:0000256" key="1">
    <source>
        <dbReference type="ARBA" id="ARBA00004123"/>
    </source>
</evidence>
<evidence type="ECO:0000259" key="8">
    <source>
        <dbReference type="Pfam" id="PF23774"/>
    </source>
</evidence>
<feature type="compositionally biased region" description="Basic and acidic residues" evidence="7">
    <location>
        <begin position="1327"/>
        <end position="1340"/>
    </location>
</feature>
<feature type="compositionally biased region" description="Basic and acidic residues" evidence="7">
    <location>
        <begin position="1649"/>
        <end position="1660"/>
    </location>
</feature>
<evidence type="ECO:0000256" key="5">
    <source>
        <dbReference type="ARBA" id="ARBA00023163"/>
    </source>
</evidence>
<feature type="region of interest" description="Disordered" evidence="7">
    <location>
        <begin position="1321"/>
        <end position="1352"/>
    </location>
</feature>
<feature type="compositionally biased region" description="Basic and acidic residues" evidence="7">
    <location>
        <begin position="1054"/>
        <end position="1064"/>
    </location>
</feature>
<keyword evidence="10" id="KW-1185">Reference proteome</keyword>
<evidence type="ECO:0000256" key="4">
    <source>
        <dbReference type="ARBA" id="ARBA00023015"/>
    </source>
</evidence>
<feature type="region of interest" description="Disordered" evidence="7">
    <location>
        <begin position="1102"/>
        <end position="1283"/>
    </location>
</feature>
<protein>
    <recommendedName>
        <fullName evidence="8">Gem-associated protein 5 TPR domain-containing protein</fullName>
    </recommendedName>
</protein>
<feature type="compositionally biased region" description="Polar residues" evidence="7">
    <location>
        <begin position="1385"/>
        <end position="1404"/>
    </location>
</feature>